<dbReference type="InterPro" id="IPR001478">
    <property type="entry name" value="PDZ"/>
</dbReference>
<evidence type="ECO:0000256" key="1">
    <source>
        <dbReference type="ARBA" id="ARBA00009179"/>
    </source>
</evidence>
<sequence>MNKKAVKIIAFIIILTMILTSFSFVLFLPSAFADTKEGRDTNSQEYLEEQLAVLENYLEFIKKYYKDDIDYNMLMDGAFEGATGVLGDPFSVYYSKAEDGESFAEAVTGEFGGIGVGLQESETGQHQITTVYEGSPAEKAGIQIGDIVVKIDSKDVTAMSLNDMVLLMRGEENTKVNVTITRSGAEKTFTITRAIIEAKCVSHKMLENNIGYMKITSFDSNVAEEYAAARAALIKSGAKSLILDLRDNGGGLINGAVAIARDMINTGDITHYERQGKIIGSEKATGTASASMPTVALVNENSASATEILAGALQDNKAAKLVGATTYGKGIAQQFMTLSSGDTAKVSILYFLTPNKKVIDHVGITPDYVVRNGSLGDEKAKASYTSFAPMNEQTKPKAGETGLNVYAAQQRLALLGYYTGETTAVMDDATVAAIKKFQKDENLYPYGVLDYTTRNKLETEAYNLAYGTVNGDADYQLEKAIELLR</sequence>
<dbReference type="Gene3D" id="2.30.42.10">
    <property type="match status" value="1"/>
</dbReference>
<gene>
    <name evidence="7" type="ORF">JYB65_12130</name>
</gene>
<dbReference type="GO" id="GO:0030288">
    <property type="term" value="C:outer membrane-bounded periplasmic space"/>
    <property type="evidence" value="ECO:0007669"/>
    <property type="project" value="TreeGrafter"/>
</dbReference>
<dbReference type="InterPro" id="IPR036365">
    <property type="entry name" value="PGBD-like_sf"/>
</dbReference>
<dbReference type="CDD" id="cd06782">
    <property type="entry name" value="cpPDZ_CPP-like"/>
    <property type="match status" value="1"/>
</dbReference>
<evidence type="ECO:0000313" key="7">
    <source>
        <dbReference type="EMBL" id="MBN7774114.1"/>
    </source>
</evidence>
<dbReference type="Proteomes" id="UP000664545">
    <property type="component" value="Unassembled WGS sequence"/>
</dbReference>
<keyword evidence="3 5" id="KW-0378">Hydrolase</keyword>
<comment type="similarity">
    <text evidence="1 5">Belongs to the peptidase S41A family.</text>
</comment>
<dbReference type="Gene3D" id="1.10.101.10">
    <property type="entry name" value="PGBD-like superfamily/PGBD"/>
    <property type="match status" value="1"/>
</dbReference>
<dbReference type="SMART" id="SM00245">
    <property type="entry name" value="TSPc"/>
    <property type="match status" value="1"/>
</dbReference>
<dbReference type="PROSITE" id="PS50106">
    <property type="entry name" value="PDZ"/>
    <property type="match status" value="1"/>
</dbReference>
<dbReference type="Pfam" id="PF03572">
    <property type="entry name" value="Peptidase_S41"/>
    <property type="match status" value="1"/>
</dbReference>
<dbReference type="InterPro" id="IPR041489">
    <property type="entry name" value="PDZ_6"/>
</dbReference>
<dbReference type="EMBL" id="JAFJZZ010000006">
    <property type="protein sequence ID" value="MBN7774114.1"/>
    <property type="molecule type" value="Genomic_DNA"/>
</dbReference>
<dbReference type="SUPFAM" id="SSF47090">
    <property type="entry name" value="PGBD-like"/>
    <property type="match status" value="1"/>
</dbReference>
<dbReference type="AlphaFoldDB" id="A0A939D9Z0"/>
<dbReference type="InterPro" id="IPR036366">
    <property type="entry name" value="PGBDSf"/>
</dbReference>
<protein>
    <submittedName>
        <fullName evidence="7">S41 family peptidase</fullName>
    </submittedName>
</protein>
<dbReference type="PANTHER" id="PTHR32060:SF30">
    <property type="entry name" value="CARBOXY-TERMINAL PROCESSING PROTEASE CTPA"/>
    <property type="match status" value="1"/>
</dbReference>
<dbReference type="PANTHER" id="PTHR32060">
    <property type="entry name" value="TAIL-SPECIFIC PROTEASE"/>
    <property type="match status" value="1"/>
</dbReference>
<dbReference type="RefSeq" id="WP_206582954.1">
    <property type="nucleotide sequence ID" value="NZ_JAFJZZ010000006.1"/>
</dbReference>
<dbReference type="InterPro" id="IPR004447">
    <property type="entry name" value="Peptidase_S41A"/>
</dbReference>
<dbReference type="SUPFAM" id="SSF50156">
    <property type="entry name" value="PDZ domain-like"/>
    <property type="match status" value="1"/>
</dbReference>
<dbReference type="SMART" id="SM00228">
    <property type="entry name" value="PDZ"/>
    <property type="match status" value="1"/>
</dbReference>
<dbReference type="Pfam" id="PF17820">
    <property type="entry name" value="PDZ_6"/>
    <property type="match status" value="1"/>
</dbReference>
<evidence type="ECO:0000313" key="8">
    <source>
        <dbReference type="Proteomes" id="UP000664545"/>
    </source>
</evidence>
<keyword evidence="4 5" id="KW-0720">Serine protease</keyword>
<dbReference type="InterPro" id="IPR055210">
    <property type="entry name" value="CtpA/B_N"/>
</dbReference>
<dbReference type="SUPFAM" id="SSF52096">
    <property type="entry name" value="ClpP/crotonase"/>
    <property type="match status" value="1"/>
</dbReference>
<dbReference type="InterPro" id="IPR002477">
    <property type="entry name" value="Peptidoglycan-bd-like"/>
</dbReference>
<keyword evidence="2 5" id="KW-0645">Protease</keyword>
<dbReference type="GO" id="GO:0004175">
    <property type="term" value="F:endopeptidase activity"/>
    <property type="evidence" value="ECO:0007669"/>
    <property type="project" value="TreeGrafter"/>
</dbReference>
<dbReference type="InterPro" id="IPR036034">
    <property type="entry name" value="PDZ_sf"/>
</dbReference>
<dbReference type="InterPro" id="IPR005151">
    <property type="entry name" value="Tail-specific_protease"/>
</dbReference>
<dbReference type="Gene3D" id="3.90.226.10">
    <property type="entry name" value="2-enoyl-CoA Hydratase, Chain A, domain 1"/>
    <property type="match status" value="1"/>
</dbReference>
<organism evidence="7 8">
    <name type="scientific">Clostridium aminobutyricum</name>
    <dbReference type="NCBI Taxonomy" id="33953"/>
    <lineage>
        <taxon>Bacteria</taxon>
        <taxon>Bacillati</taxon>
        <taxon>Bacillota</taxon>
        <taxon>Clostridia</taxon>
        <taxon>Eubacteriales</taxon>
        <taxon>Clostridiaceae</taxon>
        <taxon>Clostridium</taxon>
    </lineage>
</organism>
<dbReference type="InterPro" id="IPR029045">
    <property type="entry name" value="ClpP/crotonase-like_dom_sf"/>
</dbReference>
<comment type="caution">
    <text evidence="7">The sequence shown here is derived from an EMBL/GenBank/DDBJ whole genome shotgun (WGS) entry which is preliminary data.</text>
</comment>
<evidence type="ECO:0000256" key="3">
    <source>
        <dbReference type="ARBA" id="ARBA00022801"/>
    </source>
</evidence>
<name>A0A939D9Z0_CLOAM</name>
<dbReference type="Gene3D" id="3.30.750.44">
    <property type="match status" value="1"/>
</dbReference>
<dbReference type="CDD" id="cd07560">
    <property type="entry name" value="Peptidase_S41_CPP"/>
    <property type="match status" value="1"/>
</dbReference>
<dbReference type="GO" id="GO:0006508">
    <property type="term" value="P:proteolysis"/>
    <property type="evidence" value="ECO:0007669"/>
    <property type="project" value="UniProtKB-KW"/>
</dbReference>
<evidence type="ECO:0000256" key="2">
    <source>
        <dbReference type="ARBA" id="ARBA00022670"/>
    </source>
</evidence>
<evidence type="ECO:0000259" key="6">
    <source>
        <dbReference type="PROSITE" id="PS50106"/>
    </source>
</evidence>
<evidence type="ECO:0000256" key="5">
    <source>
        <dbReference type="RuleBase" id="RU004404"/>
    </source>
</evidence>
<accession>A0A939D9Z0</accession>
<dbReference type="GO" id="GO:0007165">
    <property type="term" value="P:signal transduction"/>
    <property type="evidence" value="ECO:0007669"/>
    <property type="project" value="TreeGrafter"/>
</dbReference>
<evidence type="ECO:0000256" key="4">
    <source>
        <dbReference type="ARBA" id="ARBA00022825"/>
    </source>
</evidence>
<dbReference type="NCBIfam" id="TIGR00225">
    <property type="entry name" value="prc"/>
    <property type="match status" value="1"/>
</dbReference>
<dbReference type="Pfam" id="PF22694">
    <property type="entry name" value="CtpB_N-like"/>
    <property type="match status" value="1"/>
</dbReference>
<feature type="domain" description="PDZ" evidence="6">
    <location>
        <begin position="91"/>
        <end position="169"/>
    </location>
</feature>
<dbReference type="GO" id="GO:0008236">
    <property type="term" value="F:serine-type peptidase activity"/>
    <property type="evidence" value="ECO:0007669"/>
    <property type="project" value="UniProtKB-KW"/>
</dbReference>
<dbReference type="Pfam" id="PF01471">
    <property type="entry name" value="PG_binding_1"/>
    <property type="match status" value="1"/>
</dbReference>
<keyword evidence="8" id="KW-1185">Reference proteome</keyword>
<proteinExistence type="inferred from homology"/>
<reference evidence="7" key="1">
    <citation type="submission" date="2021-02" db="EMBL/GenBank/DDBJ databases">
        <title>Abyssanaerobacter marinus gen.nov., sp., nov, anaerobic bacterium isolated from the Onnuri vent field of Indian Ocean and suggestion of Mogibacteriaceae fam. nov., and proposal of reclassification of ambiguous this family's genus member.</title>
        <authorList>
            <person name="Kim Y.J."/>
            <person name="Yang J.-A."/>
        </authorList>
    </citation>
    <scope>NUCLEOTIDE SEQUENCE</scope>
    <source>
        <strain evidence="7">DSM 2634</strain>
    </source>
</reference>